<dbReference type="InterPro" id="IPR001303">
    <property type="entry name" value="Aldolase_II/adducin_N"/>
</dbReference>
<dbReference type="SUPFAM" id="SSF53639">
    <property type="entry name" value="AraD/HMP-PK domain-like"/>
    <property type="match status" value="1"/>
</dbReference>
<sequence>MDNILELKKDVLNIAKASYNIGLVVGTSGNASAYDPECMLLAITPSSMDYGVMKLEDIVVIDLEGNIVHGNLMPSSEWRMHAVLYKHKRDIKAIIHTHSPYATSLGVLGKSIPLILIEMIPSIGGDIPVAEFALPGSAELGFEALKVLDKRYGCILKNHGTLAVGRSLNEAYFRALYMEDAAKIYHHALSLGTPQLISEEDEEAMRRIFNMRL</sequence>
<proteinExistence type="predicted"/>
<dbReference type="STRING" id="36849.OXPF_02140"/>
<dbReference type="PANTHER" id="PTHR22789">
    <property type="entry name" value="FUCULOSE PHOSPHATE ALDOLASE"/>
    <property type="match status" value="1"/>
</dbReference>
<protein>
    <submittedName>
        <fullName evidence="4">L-fuculose phosphate aldolase</fullName>
        <ecNumber evidence="4">4.1.2.17</ecNumber>
    </submittedName>
</protein>
<dbReference type="GO" id="GO:0019323">
    <property type="term" value="P:pentose catabolic process"/>
    <property type="evidence" value="ECO:0007669"/>
    <property type="project" value="TreeGrafter"/>
</dbReference>
<feature type="domain" description="Class II aldolase/adducin N-terminal" evidence="3">
    <location>
        <begin position="9"/>
        <end position="186"/>
    </location>
</feature>
<evidence type="ECO:0000313" key="4">
    <source>
        <dbReference type="EMBL" id="KPU46104.1"/>
    </source>
</evidence>
<dbReference type="GO" id="GO:0046872">
    <property type="term" value="F:metal ion binding"/>
    <property type="evidence" value="ECO:0007669"/>
    <property type="project" value="UniProtKB-KW"/>
</dbReference>
<dbReference type="Proteomes" id="UP000050326">
    <property type="component" value="Unassembled WGS sequence"/>
</dbReference>
<evidence type="ECO:0000256" key="1">
    <source>
        <dbReference type="ARBA" id="ARBA00022723"/>
    </source>
</evidence>
<comment type="caution">
    <text evidence="4">The sequence shown here is derived from an EMBL/GenBank/DDBJ whole genome shotgun (WGS) entry which is preliminary data.</text>
</comment>
<organism evidence="4 5">
    <name type="scientific">Oxobacter pfennigii</name>
    <dbReference type="NCBI Taxonomy" id="36849"/>
    <lineage>
        <taxon>Bacteria</taxon>
        <taxon>Bacillati</taxon>
        <taxon>Bacillota</taxon>
        <taxon>Clostridia</taxon>
        <taxon>Eubacteriales</taxon>
        <taxon>Clostridiaceae</taxon>
        <taxon>Oxobacter</taxon>
    </lineage>
</organism>
<evidence type="ECO:0000256" key="2">
    <source>
        <dbReference type="ARBA" id="ARBA00023239"/>
    </source>
</evidence>
<name>A0A0N8NTY2_9CLOT</name>
<accession>A0A0N8NTY2</accession>
<keyword evidence="1" id="KW-0479">Metal-binding</keyword>
<dbReference type="PANTHER" id="PTHR22789:SF0">
    <property type="entry name" value="3-OXO-TETRONATE 4-PHOSPHATE DECARBOXYLASE-RELATED"/>
    <property type="match status" value="1"/>
</dbReference>
<gene>
    <name evidence="4" type="primary">fucA</name>
    <name evidence="4" type="ORF">OXPF_02140</name>
</gene>
<dbReference type="SMART" id="SM01007">
    <property type="entry name" value="Aldolase_II"/>
    <property type="match status" value="1"/>
</dbReference>
<dbReference type="InterPro" id="IPR050197">
    <property type="entry name" value="Aldolase_class_II_sugar_metab"/>
</dbReference>
<reference evidence="4 5" key="1">
    <citation type="submission" date="2015-09" db="EMBL/GenBank/DDBJ databases">
        <title>Genome sequence of Oxobacter pfennigii DSM 3222.</title>
        <authorList>
            <person name="Poehlein A."/>
            <person name="Bengelsdorf F.R."/>
            <person name="Schiel-Bengelsdorf B."/>
            <person name="Duerre P."/>
            <person name="Daniel R."/>
        </authorList>
    </citation>
    <scope>NUCLEOTIDE SEQUENCE [LARGE SCALE GENOMIC DNA]</scope>
    <source>
        <strain evidence="4 5">DSM 3222</strain>
    </source>
</reference>
<keyword evidence="5" id="KW-1185">Reference proteome</keyword>
<dbReference type="OrthoDB" id="9794581at2"/>
<dbReference type="EMBL" id="LKET01000014">
    <property type="protein sequence ID" value="KPU46104.1"/>
    <property type="molecule type" value="Genomic_DNA"/>
</dbReference>
<evidence type="ECO:0000313" key="5">
    <source>
        <dbReference type="Proteomes" id="UP000050326"/>
    </source>
</evidence>
<dbReference type="AlphaFoldDB" id="A0A0N8NTY2"/>
<dbReference type="InterPro" id="IPR036409">
    <property type="entry name" value="Aldolase_II/adducin_N_sf"/>
</dbReference>
<keyword evidence="2 4" id="KW-0456">Lyase</keyword>
<dbReference type="GO" id="GO:0008738">
    <property type="term" value="F:L-fuculose-phosphate aldolase activity"/>
    <property type="evidence" value="ECO:0007669"/>
    <property type="project" value="UniProtKB-EC"/>
</dbReference>
<dbReference type="GO" id="GO:0005829">
    <property type="term" value="C:cytosol"/>
    <property type="evidence" value="ECO:0007669"/>
    <property type="project" value="TreeGrafter"/>
</dbReference>
<dbReference type="Pfam" id="PF00596">
    <property type="entry name" value="Aldolase_II"/>
    <property type="match status" value="1"/>
</dbReference>
<dbReference type="Gene3D" id="3.40.225.10">
    <property type="entry name" value="Class II aldolase/adducin N-terminal domain"/>
    <property type="match status" value="1"/>
</dbReference>
<dbReference type="RefSeq" id="WP_054873368.1">
    <property type="nucleotide sequence ID" value="NZ_LKET01000014.1"/>
</dbReference>
<evidence type="ECO:0000259" key="3">
    <source>
        <dbReference type="SMART" id="SM01007"/>
    </source>
</evidence>
<dbReference type="EC" id="4.1.2.17" evidence="4"/>